<reference evidence="2 3" key="1">
    <citation type="submission" date="2016-10" db="EMBL/GenBank/DDBJ databases">
        <title>Comparative genome analysis of multiple Pseudomonas spp. focuses on biocontrol and plant growth promoting traits.</title>
        <authorList>
            <person name="Tao X.-Y."/>
            <person name="Taylor C.G."/>
        </authorList>
    </citation>
    <scope>NUCLEOTIDE SEQUENCE [LARGE SCALE GENOMIC DNA]</scope>
    <source>
        <strain evidence="2 3">39A2</strain>
    </source>
</reference>
<name>A0A423KG15_9PSED</name>
<proteinExistence type="predicted"/>
<comment type="caution">
    <text evidence="2">The sequence shown here is derived from an EMBL/GenBank/DDBJ whole genome shotgun (WGS) entry which is preliminary data.</text>
</comment>
<sequence length="225" mass="24437">MIESVSSVMPSRRWKASRLIRIFSVAALLITAALVTGFVVWHRSPVNLGTANAQARAELLQHWRAGDVAVLVRHAERCDRSSNPCLGPADGITELGSQSAAAVGQGFIQLGMAQTDVFTSPVTRTEQTAHFMFGKEVTTQAWLASCGNTLRDDVIAHKIAHRNAVLITHSGCIGDFEAQTGYKHAAFSDYSSSLFVSIKANGQLKVLGILNDGDWQSMWNDKLLK</sequence>
<dbReference type="InterPro" id="IPR029033">
    <property type="entry name" value="His_PPase_superfam"/>
</dbReference>
<feature type="transmembrane region" description="Helical" evidence="1">
    <location>
        <begin position="20"/>
        <end position="41"/>
    </location>
</feature>
<evidence type="ECO:0000313" key="2">
    <source>
        <dbReference type="EMBL" id="RON51752.1"/>
    </source>
</evidence>
<dbReference type="SUPFAM" id="SSF53254">
    <property type="entry name" value="Phosphoglycerate mutase-like"/>
    <property type="match status" value="1"/>
</dbReference>
<protein>
    <submittedName>
        <fullName evidence="2">Histidine phosphatase family protein</fullName>
    </submittedName>
</protein>
<keyword evidence="1" id="KW-1133">Transmembrane helix</keyword>
<dbReference type="AlphaFoldDB" id="A0A423KG15"/>
<gene>
    <name evidence="2" type="ORF">BK665_17945</name>
</gene>
<evidence type="ECO:0000313" key="3">
    <source>
        <dbReference type="Proteomes" id="UP000283627"/>
    </source>
</evidence>
<dbReference type="EMBL" id="MOBP01000012">
    <property type="protein sequence ID" value="RON51752.1"/>
    <property type="molecule type" value="Genomic_DNA"/>
</dbReference>
<dbReference type="CDD" id="cd07040">
    <property type="entry name" value="HP"/>
    <property type="match status" value="1"/>
</dbReference>
<keyword evidence="1" id="KW-0812">Transmembrane</keyword>
<accession>A0A423KG15</accession>
<dbReference type="Gene3D" id="3.40.50.1240">
    <property type="entry name" value="Phosphoglycerate mutase-like"/>
    <property type="match status" value="1"/>
</dbReference>
<keyword evidence="1" id="KW-0472">Membrane</keyword>
<dbReference type="Proteomes" id="UP000283627">
    <property type="component" value="Unassembled WGS sequence"/>
</dbReference>
<organism evidence="2 3">
    <name type="scientific">Pseudomonas frederiksbergensis</name>
    <dbReference type="NCBI Taxonomy" id="104087"/>
    <lineage>
        <taxon>Bacteria</taxon>
        <taxon>Pseudomonadati</taxon>
        <taxon>Pseudomonadota</taxon>
        <taxon>Gammaproteobacteria</taxon>
        <taxon>Pseudomonadales</taxon>
        <taxon>Pseudomonadaceae</taxon>
        <taxon>Pseudomonas</taxon>
    </lineage>
</organism>
<evidence type="ECO:0000256" key="1">
    <source>
        <dbReference type="SAM" id="Phobius"/>
    </source>
</evidence>